<dbReference type="Gramene" id="ERN12882">
    <property type="protein sequence ID" value="ERN12882"/>
    <property type="gene ID" value="AMTR_s00050p00132250"/>
</dbReference>
<dbReference type="Proteomes" id="UP000017836">
    <property type="component" value="Unassembled WGS sequence"/>
</dbReference>
<organism evidence="2 3">
    <name type="scientific">Amborella trichopoda</name>
    <dbReference type="NCBI Taxonomy" id="13333"/>
    <lineage>
        <taxon>Eukaryota</taxon>
        <taxon>Viridiplantae</taxon>
        <taxon>Streptophyta</taxon>
        <taxon>Embryophyta</taxon>
        <taxon>Tracheophyta</taxon>
        <taxon>Spermatophyta</taxon>
        <taxon>Magnoliopsida</taxon>
        <taxon>Amborellales</taxon>
        <taxon>Amborellaceae</taxon>
        <taxon>Amborella</taxon>
    </lineage>
</organism>
<name>W1PS81_AMBTC</name>
<sequence length="60" mass="6878">MAAEVWGTADDQRAVMWSSWRKLVVEVKREAEERGLVSMKDGKREKGRDGLILQQQGSHH</sequence>
<gene>
    <name evidence="2" type="ORF">AMTR_s00050p00132250</name>
</gene>
<keyword evidence="3" id="KW-1185">Reference proteome</keyword>
<evidence type="ECO:0000313" key="3">
    <source>
        <dbReference type="Proteomes" id="UP000017836"/>
    </source>
</evidence>
<protein>
    <submittedName>
        <fullName evidence="2">Uncharacterized protein</fullName>
    </submittedName>
</protein>
<reference evidence="3" key="1">
    <citation type="journal article" date="2013" name="Science">
        <title>The Amborella genome and the evolution of flowering plants.</title>
        <authorList>
            <consortium name="Amborella Genome Project"/>
        </authorList>
    </citation>
    <scope>NUCLEOTIDE SEQUENCE [LARGE SCALE GENOMIC DNA]</scope>
</reference>
<evidence type="ECO:0000313" key="2">
    <source>
        <dbReference type="EMBL" id="ERN12882.1"/>
    </source>
</evidence>
<proteinExistence type="predicted"/>
<feature type="compositionally biased region" description="Basic and acidic residues" evidence="1">
    <location>
        <begin position="36"/>
        <end position="49"/>
    </location>
</feature>
<dbReference type="HOGENOM" id="CLU_2944770_0_0_1"/>
<dbReference type="EMBL" id="KI392596">
    <property type="protein sequence ID" value="ERN12882.1"/>
    <property type="molecule type" value="Genomic_DNA"/>
</dbReference>
<dbReference type="AlphaFoldDB" id="W1PS81"/>
<evidence type="ECO:0000256" key="1">
    <source>
        <dbReference type="SAM" id="MobiDB-lite"/>
    </source>
</evidence>
<accession>W1PS81</accession>
<feature type="region of interest" description="Disordered" evidence="1">
    <location>
        <begin position="36"/>
        <end position="60"/>
    </location>
</feature>